<feature type="transmembrane region" description="Helical" evidence="1">
    <location>
        <begin position="41"/>
        <end position="64"/>
    </location>
</feature>
<evidence type="ECO:0000313" key="4">
    <source>
        <dbReference type="Proteomes" id="UP001548189"/>
    </source>
</evidence>
<keyword evidence="1" id="KW-1133">Transmembrane helix</keyword>
<gene>
    <name evidence="3" type="ORF">ABVT43_20300</name>
</gene>
<dbReference type="Proteomes" id="UP001548189">
    <property type="component" value="Unassembled WGS sequence"/>
</dbReference>
<keyword evidence="4" id="KW-1185">Reference proteome</keyword>
<dbReference type="RefSeq" id="WP_353898067.1">
    <property type="nucleotide sequence ID" value="NZ_JBEVCJ010000076.1"/>
</dbReference>
<sequence length="169" mass="20087">MRANKKTYLYHYWIIVLFLVLALVLPRLIELFISSKLHENTIIFIEFALICPAILAMILFVQYYSLSKNLKVKYFDNKVFICSGETKKSFEISDVQQLRIKYSIPVYFKGFRYFPTDSFMYALIYLRSGERFLITSFLDLELLDTIRFFEGKVNVVKKPTLMCWPPKQN</sequence>
<feature type="transmembrane region" description="Helical" evidence="1">
    <location>
        <begin position="12"/>
        <end position="29"/>
    </location>
</feature>
<organism evidence="3 4">
    <name type="scientific">Aliikangiella maris</name>
    <dbReference type="NCBI Taxonomy" id="3162458"/>
    <lineage>
        <taxon>Bacteria</taxon>
        <taxon>Pseudomonadati</taxon>
        <taxon>Pseudomonadota</taxon>
        <taxon>Gammaproteobacteria</taxon>
        <taxon>Oceanospirillales</taxon>
        <taxon>Pleioneaceae</taxon>
        <taxon>Aliikangiella</taxon>
    </lineage>
</organism>
<comment type="caution">
    <text evidence="3">The sequence shown here is derived from an EMBL/GenBank/DDBJ whole genome shotgun (WGS) entry which is preliminary data.</text>
</comment>
<reference evidence="3 4" key="1">
    <citation type="submission" date="2024-06" db="EMBL/GenBank/DDBJ databases">
        <authorList>
            <person name="Li F."/>
        </authorList>
    </citation>
    <scope>NUCLEOTIDE SEQUENCE [LARGE SCALE GENOMIC DNA]</scope>
    <source>
        <strain evidence="3 4">GXAS 311</strain>
    </source>
</reference>
<evidence type="ECO:0000256" key="1">
    <source>
        <dbReference type="SAM" id="Phobius"/>
    </source>
</evidence>
<keyword evidence="1" id="KW-0472">Membrane</keyword>
<dbReference type="EMBL" id="JBEVCJ010000076">
    <property type="protein sequence ID" value="MET1257484.1"/>
    <property type="molecule type" value="Genomic_DNA"/>
</dbReference>
<evidence type="ECO:0000313" key="3">
    <source>
        <dbReference type="EMBL" id="MET1257484.1"/>
    </source>
</evidence>
<name>A0ABV2BZY2_9GAMM</name>
<accession>A0ABV2BZY2</accession>
<feature type="domain" description="PH" evidence="2">
    <location>
        <begin position="4"/>
        <end position="138"/>
    </location>
</feature>
<keyword evidence="1" id="KW-0812">Transmembrane</keyword>
<proteinExistence type="predicted"/>
<protein>
    <recommendedName>
        <fullName evidence="2">PH domain-containing protein</fullName>
    </recommendedName>
</protein>
<evidence type="ECO:0000259" key="2">
    <source>
        <dbReference type="Pfam" id="PF26566"/>
    </source>
</evidence>
<dbReference type="Pfam" id="PF26566">
    <property type="entry name" value="PH_40"/>
    <property type="match status" value="1"/>
</dbReference>
<dbReference type="InterPro" id="IPR058916">
    <property type="entry name" value="PH_40"/>
</dbReference>